<feature type="compositionally biased region" description="Pro residues" evidence="1">
    <location>
        <begin position="352"/>
        <end position="361"/>
    </location>
</feature>
<dbReference type="PROSITE" id="PS50089">
    <property type="entry name" value="ZF_RING_2"/>
    <property type="match status" value="1"/>
</dbReference>
<dbReference type="InterPro" id="IPR001841">
    <property type="entry name" value="Znf_RING"/>
</dbReference>
<dbReference type="EMBL" id="PDVP01000001">
    <property type="protein sequence ID" value="PHP68640.1"/>
    <property type="molecule type" value="Genomic_DNA"/>
</dbReference>
<comment type="caution">
    <text evidence="3">The sequence shown here is derived from an EMBL/GenBank/DDBJ whole genome shotgun (WGS) entry which is preliminary data.</text>
</comment>
<dbReference type="Pfam" id="PF12773">
    <property type="entry name" value="DZR"/>
    <property type="match status" value="1"/>
</dbReference>
<reference evidence="3 4" key="1">
    <citation type="submission" date="2017-10" db="EMBL/GenBank/DDBJ databases">
        <title>Sedimentibacterium mangrovi gen. nov., sp. nov., a novel member of family Phyllobacteriacea isolated from mangrove sediment.</title>
        <authorList>
            <person name="Liao H."/>
            <person name="Tian Y."/>
        </authorList>
    </citation>
    <scope>NUCLEOTIDE SEQUENCE [LARGE SCALE GENOMIC DNA]</scope>
    <source>
        <strain evidence="3 4">X9-2-2</strain>
    </source>
</reference>
<dbReference type="RefSeq" id="WP_099302904.1">
    <property type="nucleotide sequence ID" value="NZ_PDVP01000001.1"/>
</dbReference>
<dbReference type="AlphaFoldDB" id="A0A2G1QT49"/>
<dbReference type="Pfam" id="PF13240">
    <property type="entry name" value="Zn_Ribbon_1"/>
    <property type="match status" value="1"/>
</dbReference>
<evidence type="ECO:0000256" key="1">
    <source>
        <dbReference type="SAM" id="MobiDB-lite"/>
    </source>
</evidence>
<proteinExistence type="predicted"/>
<dbReference type="InterPro" id="IPR025874">
    <property type="entry name" value="DZR"/>
</dbReference>
<gene>
    <name evidence="3" type="ORF">CSC94_01160</name>
</gene>
<feature type="domain" description="RING-type" evidence="2">
    <location>
        <begin position="430"/>
        <end position="479"/>
    </location>
</feature>
<organism evidence="3 4">
    <name type="scientific">Zhengella mangrovi</name>
    <dbReference type="NCBI Taxonomy" id="1982044"/>
    <lineage>
        <taxon>Bacteria</taxon>
        <taxon>Pseudomonadati</taxon>
        <taxon>Pseudomonadota</taxon>
        <taxon>Alphaproteobacteria</taxon>
        <taxon>Hyphomicrobiales</taxon>
        <taxon>Notoacmeibacteraceae</taxon>
        <taxon>Zhengella</taxon>
    </lineage>
</organism>
<name>A0A2G1QT49_9HYPH</name>
<feature type="compositionally biased region" description="Low complexity" evidence="1">
    <location>
        <begin position="328"/>
        <end position="346"/>
    </location>
</feature>
<dbReference type="InterPro" id="IPR026870">
    <property type="entry name" value="Zinc_ribbon_dom"/>
</dbReference>
<feature type="region of interest" description="Disordered" evidence="1">
    <location>
        <begin position="328"/>
        <end position="409"/>
    </location>
</feature>
<evidence type="ECO:0000313" key="4">
    <source>
        <dbReference type="Proteomes" id="UP000221168"/>
    </source>
</evidence>
<sequence length="497" mass="52571">MTLTSFSEIPRGVLASLLDLCGKAGDMSPRHLMGEAEPVNPLQIAQLYAGGYLDKASFARDAVTPPFRRAARVLLDPRTNLTFRIWGSEDLCAESNVQFPGDLVDGGGVMLLPVSGNYRISAFVEPEDIVGDLAQGLPPGSNRLVNPFLFEGQFDAAVAAVLFALVDLQRASIDRRQGFSSQDIFGYLDGQWGMTGFGQLLTYVQTAGMQSRPPQPVEVDAALTQLEAAGTLRRSRSDHFQVSDDLRPLIDLTRSLVAGLQWQRVTRQADGDRLVNSRIYAYGDGGLTLCFIPTVKGRLYVGTVDYKSVLDFVIEEVGGLMPDAGENAATAAGAREPAPKPASAPASRRRTPPVPPPAPDRAPPKRAAKAPPAPPPVRDSTPARPKAAPPPLPPASRKKSPVSRTAEPAGGPGFTCHACGAPLKEGQKFCPNCGAEALQEPAAPICPSCGHPVKPGAKFCTHCGHKFEGSKPDPVCPACGKPVKPGAKFCTGCGAKL</sequence>
<evidence type="ECO:0000259" key="2">
    <source>
        <dbReference type="PROSITE" id="PS50089"/>
    </source>
</evidence>
<accession>A0A2G1QT49</accession>
<dbReference type="Proteomes" id="UP000221168">
    <property type="component" value="Unassembled WGS sequence"/>
</dbReference>
<protein>
    <recommendedName>
        <fullName evidence="2">RING-type domain-containing protein</fullName>
    </recommendedName>
</protein>
<dbReference type="OrthoDB" id="9785312at2"/>
<keyword evidence="4" id="KW-1185">Reference proteome</keyword>
<evidence type="ECO:0000313" key="3">
    <source>
        <dbReference type="EMBL" id="PHP68640.1"/>
    </source>
</evidence>